<dbReference type="EnsemblPlants" id="Zm00001eb185440_T001">
    <property type="protein sequence ID" value="Zm00001eb185440_P001"/>
    <property type="gene ID" value="Zm00001eb185440"/>
</dbReference>
<reference evidence="5" key="2">
    <citation type="submission" date="2015-12" db="EMBL/GenBank/DDBJ databases">
        <title>Update maize B73 reference genome by single molecule sequencing technologies.</title>
        <authorList>
            <consortium name="Maize Genome Sequencing Project"/>
            <person name="Ware D."/>
        </authorList>
    </citation>
    <scope>NUCLEOTIDE SEQUENCE</scope>
    <source>
        <tissue evidence="5">Seedling</tissue>
    </source>
</reference>
<dbReference type="EMBL" id="CM000780">
    <property type="protein sequence ID" value="AQK53804.1"/>
    <property type="molecule type" value="Genomic_DNA"/>
</dbReference>
<evidence type="ECO:0000313" key="6">
    <source>
        <dbReference type="EnsemblPlants" id="Zm00001eb185440_P001"/>
    </source>
</evidence>
<keyword evidence="7" id="KW-1185">Reference proteome</keyword>
<dbReference type="InterPro" id="IPR036457">
    <property type="entry name" value="PPM-type-like_dom_sf"/>
</dbReference>
<dbReference type="GO" id="GO:0046872">
    <property type="term" value="F:metal ion binding"/>
    <property type="evidence" value="ECO:0007669"/>
    <property type="project" value="UniProtKB-UniRule"/>
</dbReference>
<dbReference type="Pfam" id="PF13672">
    <property type="entry name" value="PP2C_2"/>
    <property type="match status" value="1"/>
</dbReference>
<evidence type="ECO:0000259" key="4">
    <source>
        <dbReference type="PROSITE" id="PS51746"/>
    </source>
</evidence>
<proteinExistence type="inferred from homology"/>
<evidence type="ECO:0000256" key="1">
    <source>
        <dbReference type="ARBA" id="ARBA00047761"/>
    </source>
</evidence>
<comment type="similarity">
    <text evidence="3">Belongs to the PP2C family.</text>
</comment>
<evidence type="ECO:0000256" key="2">
    <source>
        <dbReference type="ARBA" id="ARBA00048336"/>
    </source>
</evidence>
<evidence type="ECO:0000313" key="7">
    <source>
        <dbReference type="Proteomes" id="UP000007305"/>
    </source>
</evidence>
<evidence type="ECO:0000256" key="3">
    <source>
        <dbReference type="RuleBase" id="RU366020"/>
    </source>
</evidence>
<feature type="domain" description="PPM-type phosphatase" evidence="4">
    <location>
        <begin position="81"/>
        <end position="326"/>
    </location>
</feature>
<comment type="cofactor">
    <cofactor evidence="3">
        <name>Mn(2+)</name>
        <dbReference type="ChEBI" id="CHEBI:29035"/>
    </cofactor>
</comment>
<reference evidence="7" key="1">
    <citation type="journal article" date="2009" name="Science">
        <title>The B73 maize genome: complexity, diversity, and dynamics.</title>
        <authorList>
            <person name="Schnable P.S."/>
            <person name="Ware D."/>
            <person name="Fulton R.S."/>
            <person name="Stein J.C."/>
            <person name="Wei F."/>
            <person name="Pasternak S."/>
            <person name="Liang C."/>
            <person name="Zhang J."/>
            <person name="Fulton L."/>
            <person name="Graves T.A."/>
            <person name="Minx P."/>
            <person name="Reily A.D."/>
            <person name="Courtney L."/>
            <person name="Kruchowski S.S."/>
            <person name="Tomlinson C."/>
            <person name="Strong C."/>
            <person name="Delehaunty K."/>
            <person name="Fronick C."/>
            <person name="Courtney B."/>
            <person name="Rock S.M."/>
            <person name="Belter E."/>
            <person name="Du F."/>
            <person name="Kim K."/>
            <person name="Abbott R.M."/>
            <person name="Cotton M."/>
            <person name="Levy A."/>
            <person name="Marchetto P."/>
            <person name="Ochoa K."/>
            <person name="Jackson S.M."/>
            <person name="Gillam B."/>
            <person name="Chen W."/>
            <person name="Yan L."/>
            <person name="Higginbotham J."/>
            <person name="Cardenas M."/>
            <person name="Waligorski J."/>
            <person name="Applebaum E."/>
            <person name="Phelps L."/>
            <person name="Falcone J."/>
            <person name="Kanchi K."/>
            <person name="Thane T."/>
            <person name="Scimone A."/>
            <person name="Thane N."/>
            <person name="Henke J."/>
            <person name="Wang T."/>
            <person name="Ruppert J."/>
            <person name="Shah N."/>
            <person name="Rotter K."/>
            <person name="Hodges J."/>
            <person name="Ingenthron E."/>
            <person name="Cordes M."/>
            <person name="Kohlberg S."/>
            <person name="Sgro J."/>
            <person name="Delgado B."/>
            <person name="Mead K."/>
            <person name="Chinwalla A."/>
            <person name="Leonard S."/>
            <person name="Crouse K."/>
            <person name="Collura K."/>
            <person name="Kudrna D."/>
            <person name="Currie J."/>
            <person name="He R."/>
            <person name="Angelova A."/>
            <person name="Rajasekar S."/>
            <person name="Mueller T."/>
            <person name="Lomeli R."/>
            <person name="Scara G."/>
            <person name="Ko A."/>
            <person name="Delaney K."/>
            <person name="Wissotski M."/>
            <person name="Lopez G."/>
            <person name="Campos D."/>
            <person name="Braidotti M."/>
            <person name="Ashley E."/>
            <person name="Golser W."/>
            <person name="Kim H."/>
            <person name="Lee S."/>
            <person name="Lin J."/>
            <person name="Dujmic Z."/>
            <person name="Kim W."/>
            <person name="Talag J."/>
            <person name="Zuccolo A."/>
            <person name="Fan C."/>
            <person name="Sebastian A."/>
            <person name="Kramer M."/>
            <person name="Spiegel L."/>
            <person name="Nascimento L."/>
            <person name="Zutavern T."/>
            <person name="Miller B."/>
            <person name="Ambroise C."/>
            <person name="Muller S."/>
            <person name="Spooner W."/>
            <person name="Narechania A."/>
            <person name="Ren L."/>
            <person name="Wei S."/>
            <person name="Kumari S."/>
            <person name="Faga B."/>
            <person name="Levy M.J."/>
            <person name="McMahan L."/>
            <person name="Van Buren P."/>
            <person name="Vaughn M.W."/>
            <person name="Ying K."/>
            <person name="Yeh C.-T."/>
            <person name="Emrich S.J."/>
            <person name="Jia Y."/>
            <person name="Kalyanaraman A."/>
            <person name="Hsia A.-P."/>
            <person name="Barbazuk W.B."/>
            <person name="Baucom R.S."/>
            <person name="Brutnell T.P."/>
            <person name="Carpita N.C."/>
            <person name="Chaparro C."/>
            <person name="Chia J.-M."/>
            <person name="Deragon J.-M."/>
            <person name="Estill J.C."/>
            <person name="Fu Y."/>
            <person name="Jeddeloh J.A."/>
            <person name="Han Y."/>
            <person name="Lee H."/>
            <person name="Li P."/>
            <person name="Lisch D.R."/>
            <person name="Liu S."/>
            <person name="Liu Z."/>
            <person name="Nagel D.H."/>
            <person name="McCann M.C."/>
            <person name="SanMiguel P."/>
            <person name="Myers A.M."/>
            <person name="Nettleton D."/>
            <person name="Nguyen J."/>
            <person name="Penning B.W."/>
            <person name="Ponnala L."/>
            <person name="Schneider K.L."/>
            <person name="Schwartz D.C."/>
            <person name="Sharma A."/>
            <person name="Soderlund C."/>
            <person name="Springer N.M."/>
            <person name="Sun Q."/>
            <person name="Wang H."/>
            <person name="Waterman M."/>
            <person name="Westerman R."/>
            <person name="Wolfgruber T.K."/>
            <person name="Yang L."/>
            <person name="Yu Y."/>
            <person name="Zhang L."/>
            <person name="Zhou S."/>
            <person name="Zhu Q."/>
            <person name="Bennetzen J.L."/>
            <person name="Dawe R.K."/>
            <person name="Jiang J."/>
            <person name="Jiang N."/>
            <person name="Presting G.G."/>
            <person name="Wessler S.R."/>
            <person name="Aluru S."/>
            <person name="Martienssen R.A."/>
            <person name="Clifton S.W."/>
            <person name="McCombie W.R."/>
            <person name="Wing R.A."/>
            <person name="Wilson R.K."/>
        </authorList>
    </citation>
    <scope>NUCLEOTIDE SEQUENCE [LARGE SCALE GENOMIC DNA]</scope>
    <source>
        <strain evidence="7">cv. B73</strain>
    </source>
</reference>
<keyword evidence="3" id="KW-0464">Manganese</keyword>
<dbReference type="InterPro" id="IPR001932">
    <property type="entry name" value="PPM-type_phosphatase-like_dom"/>
</dbReference>
<comment type="cofactor">
    <cofactor evidence="3">
        <name>Mg(2+)</name>
        <dbReference type="ChEBI" id="CHEBI:18420"/>
    </cofactor>
</comment>
<dbReference type="GO" id="GO:0004722">
    <property type="term" value="F:protein serine/threonine phosphatase activity"/>
    <property type="evidence" value="ECO:0000318"/>
    <property type="project" value="GO_Central"/>
</dbReference>
<dbReference type="EC" id="3.1.3.16" evidence="3"/>
<keyword evidence="3" id="KW-0904">Protein phosphatase</keyword>
<dbReference type="Gene3D" id="3.60.40.10">
    <property type="entry name" value="PPM-type phosphatase domain"/>
    <property type="match status" value="1"/>
</dbReference>
<dbReference type="Proteomes" id="UP000007305">
    <property type="component" value="Chromosome 4"/>
</dbReference>
<sequence>MEKHMAETMIEFDRRIPDALRAAFGIYRASRPTTGQQDDAANLAAVLLAPLDDDGASDPKAIDCDKNPMAMDCASDPIAMGCDLAMELGSCYIKKHDEDDHFGHAEACVIGVADGVGGYRSQGVDASAFSRGLMNNAYAEVAKAPVPGTRFCPRALLERAHQMTAAAHTPGASTAAIVSLVGSTLKWALVGDSGFAVLRDGRILCRSPTQQHYFNCPYQLSSRQDRTRVSDALVGEVAAKEGDIVILATDGLFDNVFDDEIEGIVRMGTTLGFAPLNMAEVLAGFACEAAGCDYRDSPYSLGRRQLGKSLLTGGKPDDITVVVAYIVSPSKI</sequence>
<dbReference type="SMR" id="A0A1D6Q5J6"/>
<organism evidence="5">
    <name type="scientific">Zea mays</name>
    <name type="common">Maize</name>
    <dbReference type="NCBI Taxonomy" id="4577"/>
    <lineage>
        <taxon>Eukaryota</taxon>
        <taxon>Viridiplantae</taxon>
        <taxon>Streptophyta</taxon>
        <taxon>Embryophyta</taxon>
        <taxon>Tracheophyta</taxon>
        <taxon>Spermatophyta</taxon>
        <taxon>Magnoliopsida</taxon>
        <taxon>Liliopsida</taxon>
        <taxon>Poales</taxon>
        <taxon>Poaceae</taxon>
        <taxon>PACMAD clade</taxon>
        <taxon>Panicoideae</taxon>
        <taxon>Andropogonodae</taxon>
        <taxon>Andropogoneae</taxon>
        <taxon>Tripsacinae</taxon>
        <taxon>Zea</taxon>
    </lineage>
</organism>
<reference evidence="6" key="4">
    <citation type="submission" date="2021-05" db="UniProtKB">
        <authorList>
            <consortium name="EnsemblPlants"/>
        </authorList>
    </citation>
    <scope>IDENTIFICATION</scope>
    <source>
        <strain evidence="6">cv. B73</strain>
    </source>
</reference>
<dbReference type="Gramene" id="Zm00001eb185440_T001">
    <property type="protein sequence ID" value="Zm00001eb185440_P001"/>
    <property type="gene ID" value="Zm00001eb185440"/>
</dbReference>
<comment type="catalytic activity">
    <reaction evidence="2 3">
        <text>O-phospho-L-threonyl-[protein] + H2O = L-threonyl-[protein] + phosphate</text>
        <dbReference type="Rhea" id="RHEA:47004"/>
        <dbReference type="Rhea" id="RHEA-COMP:11060"/>
        <dbReference type="Rhea" id="RHEA-COMP:11605"/>
        <dbReference type="ChEBI" id="CHEBI:15377"/>
        <dbReference type="ChEBI" id="CHEBI:30013"/>
        <dbReference type="ChEBI" id="CHEBI:43474"/>
        <dbReference type="ChEBI" id="CHEBI:61977"/>
        <dbReference type="EC" id="3.1.3.16"/>
    </reaction>
</comment>
<keyword evidence="3" id="KW-0479">Metal-binding</keyword>
<dbReference type="SUPFAM" id="SSF81606">
    <property type="entry name" value="PP2C-like"/>
    <property type="match status" value="1"/>
</dbReference>
<dbReference type="eggNOG" id="KOG1379">
    <property type="taxonomic scope" value="Eukaryota"/>
</dbReference>
<reference evidence="6" key="3">
    <citation type="submission" date="2019-07" db="EMBL/GenBank/DDBJ databases">
        <authorList>
            <person name="Seetharam A."/>
            <person name="Woodhouse M."/>
            <person name="Cannon E."/>
        </authorList>
    </citation>
    <scope>NUCLEOTIDE SEQUENCE [LARGE SCALE GENOMIC DNA]</scope>
    <source>
        <strain evidence="6">cv. B73</strain>
    </source>
</reference>
<keyword evidence="3" id="KW-0460">Magnesium</keyword>
<dbReference type="SMART" id="SM00331">
    <property type="entry name" value="PP2C_SIG"/>
    <property type="match status" value="1"/>
</dbReference>
<dbReference type="PaxDb" id="4577-GRMZM2G032140_P01"/>
<dbReference type="InterPro" id="IPR039123">
    <property type="entry name" value="PPTC7"/>
</dbReference>
<protein>
    <recommendedName>
        <fullName evidence="3">Protein phosphatase</fullName>
        <ecNumber evidence="3">3.1.3.16</ecNumber>
    </recommendedName>
</protein>
<keyword evidence="3" id="KW-0378">Hydrolase</keyword>
<evidence type="ECO:0000313" key="5">
    <source>
        <dbReference type="EMBL" id="AQK53804.1"/>
    </source>
</evidence>
<dbReference type="SMART" id="SM00332">
    <property type="entry name" value="PP2Cc"/>
    <property type="match status" value="1"/>
</dbReference>
<dbReference type="PROSITE" id="PS51746">
    <property type="entry name" value="PPM_2"/>
    <property type="match status" value="1"/>
</dbReference>
<dbReference type="PANTHER" id="PTHR12320">
    <property type="entry name" value="PROTEIN PHOSPHATASE 2C"/>
    <property type="match status" value="1"/>
</dbReference>
<comment type="catalytic activity">
    <reaction evidence="1 3">
        <text>O-phospho-L-seryl-[protein] + H2O = L-seryl-[protein] + phosphate</text>
        <dbReference type="Rhea" id="RHEA:20629"/>
        <dbReference type="Rhea" id="RHEA-COMP:9863"/>
        <dbReference type="Rhea" id="RHEA-COMP:11604"/>
        <dbReference type="ChEBI" id="CHEBI:15377"/>
        <dbReference type="ChEBI" id="CHEBI:29999"/>
        <dbReference type="ChEBI" id="CHEBI:43474"/>
        <dbReference type="ChEBI" id="CHEBI:83421"/>
        <dbReference type="EC" id="3.1.3.16"/>
    </reaction>
</comment>
<name>A0A1D6Q5J6_MAIZE</name>
<accession>A0A1D6Q5J6</accession>
<dbReference type="PANTHER" id="PTHR12320:SF87">
    <property type="entry name" value="PROTEIN PHOSPHATASE 2C 24-RELATED"/>
    <property type="match status" value="1"/>
</dbReference>
<dbReference type="AlphaFoldDB" id="A0A1D6Q5J6"/>
<dbReference type="OMA" id="EAARCTY"/>
<gene>
    <name evidence="5" type="ORF">ZEAMMB73_Zm00001d051202</name>
</gene>